<name>A0A0A0BHX3_9GAMM</name>
<dbReference type="EMBL" id="JRQD01000002">
    <property type="protein sequence ID" value="KGM07566.1"/>
    <property type="molecule type" value="Genomic_DNA"/>
</dbReference>
<organism evidence="1 2">
    <name type="scientific">Methylophaga thiooxydans</name>
    <dbReference type="NCBI Taxonomy" id="392484"/>
    <lineage>
        <taxon>Bacteria</taxon>
        <taxon>Pseudomonadati</taxon>
        <taxon>Pseudomonadota</taxon>
        <taxon>Gammaproteobacteria</taxon>
        <taxon>Thiotrichales</taxon>
        <taxon>Piscirickettsiaceae</taxon>
        <taxon>Methylophaga</taxon>
    </lineage>
</organism>
<gene>
    <name evidence="1" type="ORF">LP43_1181</name>
</gene>
<proteinExistence type="predicted"/>
<evidence type="ECO:0000313" key="2">
    <source>
        <dbReference type="Proteomes" id="UP000029999"/>
    </source>
</evidence>
<dbReference type="AlphaFoldDB" id="A0A0A0BHX3"/>
<protein>
    <submittedName>
        <fullName evidence="1">Uncharacterized protein</fullName>
    </submittedName>
</protein>
<reference evidence="1 2" key="1">
    <citation type="submission" date="2014-09" db="EMBL/GenBank/DDBJ databases">
        <authorList>
            <person name="Grob C."/>
            <person name="Taubert M."/>
            <person name="Howat A.M."/>
            <person name="Burns O.J."/>
            <person name="Dixon J.L."/>
            <person name="Chen Y."/>
            <person name="Murrell J.C."/>
        </authorList>
    </citation>
    <scope>NUCLEOTIDE SEQUENCE [LARGE SCALE GENOMIC DNA]</scope>
    <source>
        <strain evidence="1">L4</strain>
    </source>
</reference>
<dbReference type="Proteomes" id="UP000029999">
    <property type="component" value="Unassembled WGS sequence"/>
</dbReference>
<accession>A0A0A0BHX3</accession>
<sequence>MFSDAQNIFVEELKKKTMDELINNPYMKKSLLSGNPVRL</sequence>
<evidence type="ECO:0000313" key="1">
    <source>
        <dbReference type="EMBL" id="KGM07566.1"/>
    </source>
</evidence>
<comment type="caution">
    <text evidence="1">The sequence shown here is derived from an EMBL/GenBank/DDBJ whole genome shotgun (WGS) entry which is preliminary data.</text>
</comment>